<dbReference type="InterPro" id="IPR057160">
    <property type="entry name" value="DUF7838"/>
</dbReference>
<dbReference type="GeneID" id="68852638"/>
<evidence type="ECO:0000259" key="1">
    <source>
        <dbReference type="Pfam" id="PF25208"/>
    </source>
</evidence>
<accession>A0A897NAH9</accession>
<feature type="domain" description="DUF7838" evidence="1">
    <location>
        <begin position="1"/>
        <end position="54"/>
    </location>
</feature>
<dbReference type="AlphaFoldDB" id="A0A897NAH9"/>
<protein>
    <submittedName>
        <fullName evidence="2">Zn finger protein</fullName>
    </submittedName>
</protein>
<dbReference type="KEGG" id="hds:HSR122_2026"/>
<name>A0A897NAH9_9EURY</name>
<sequence length="55" mass="6193">MSITQKQHCPSCEEQRTFMQVATTNLNVGEKTKWRCQECGYRAVRIGSAVDTVTA</sequence>
<organism evidence="2 3">
    <name type="scientific">Halapricum desulfuricans</name>
    <dbReference type="NCBI Taxonomy" id="2841257"/>
    <lineage>
        <taxon>Archaea</taxon>
        <taxon>Methanobacteriati</taxon>
        <taxon>Methanobacteriota</taxon>
        <taxon>Stenosarchaea group</taxon>
        <taxon>Halobacteria</taxon>
        <taxon>Halobacteriales</taxon>
        <taxon>Haloarculaceae</taxon>
        <taxon>Halapricum</taxon>
    </lineage>
</organism>
<keyword evidence="3" id="KW-1185">Reference proteome</keyword>
<dbReference type="Pfam" id="PF25208">
    <property type="entry name" value="DUF7838"/>
    <property type="match status" value="1"/>
</dbReference>
<evidence type="ECO:0000313" key="2">
    <source>
        <dbReference type="EMBL" id="QSG09411.1"/>
    </source>
</evidence>
<gene>
    <name evidence="2" type="ORF">HSR122_2026</name>
</gene>
<dbReference type="RefSeq" id="WP_229109510.1">
    <property type="nucleotide sequence ID" value="NZ_CP064788.1"/>
</dbReference>
<proteinExistence type="predicted"/>
<dbReference type="EMBL" id="CP064788">
    <property type="protein sequence ID" value="QSG09411.1"/>
    <property type="molecule type" value="Genomic_DNA"/>
</dbReference>
<dbReference type="Proteomes" id="UP000662973">
    <property type="component" value="Chromosome"/>
</dbReference>
<evidence type="ECO:0000313" key="3">
    <source>
        <dbReference type="Proteomes" id="UP000662973"/>
    </source>
</evidence>
<reference evidence="2 3" key="1">
    <citation type="submission" date="2020-11" db="EMBL/GenBank/DDBJ databases">
        <title>Carbohydrate-dependent, anaerobic sulfur respiration: A novel catabolism in halophilic archaea.</title>
        <authorList>
            <person name="Sorokin D.Y."/>
            <person name="Messina E."/>
            <person name="Smedile F."/>
            <person name="La Cono V."/>
            <person name="Hallsworth J.E."/>
            <person name="Yakimov M.M."/>
        </authorList>
    </citation>
    <scope>NUCLEOTIDE SEQUENCE [LARGE SCALE GENOMIC DNA]</scope>
    <source>
        <strain evidence="2 3">HSR12-2</strain>
    </source>
</reference>